<protein>
    <recommendedName>
        <fullName evidence="2">HTH cro/C1-type domain-containing protein</fullName>
    </recommendedName>
</protein>
<accession>A0ABP7WNV1</accession>
<evidence type="ECO:0000313" key="3">
    <source>
        <dbReference type="EMBL" id="GAA4092622.1"/>
    </source>
</evidence>
<dbReference type="Gene3D" id="1.10.260.40">
    <property type="entry name" value="lambda repressor-like DNA-binding domains"/>
    <property type="match status" value="1"/>
</dbReference>
<evidence type="ECO:0000259" key="2">
    <source>
        <dbReference type="PROSITE" id="PS50943"/>
    </source>
</evidence>
<dbReference type="InterPro" id="IPR049639">
    <property type="entry name" value="RstR"/>
</dbReference>
<reference evidence="4" key="1">
    <citation type="journal article" date="2019" name="Int. J. Syst. Evol. Microbiol.">
        <title>The Global Catalogue of Microorganisms (GCM) 10K type strain sequencing project: providing services to taxonomists for standard genome sequencing and annotation.</title>
        <authorList>
            <consortium name="The Broad Institute Genomics Platform"/>
            <consortium name="The Broad Institute Genome Sequencing Center for Infectious Disease"/>
            <person name="Wu L."/>
            <person name="Ma J."/>
        </authorList>
    </citation>
    <scope>NUCLEOTIDE SEQUENCE [LARGE SCALE GENOMIC DNA]</scope>
    <source>
        <strain evidence="4">JCM 17085</strain>
    </source>
</reference>
<name>A0ABP7WNV1_9SPHI</name>
<gene>
    <name evidence="3" type="ORF">GCM10022392_13690</name>
</gene>
<dbReference type="Proteomes" id="UP001500841">
    <property type="component" value="Unassembled WGS sequence"/>
</dbReference>
<dbReference type="RefSeq" id="WP_345102147.1">
    <property type="nucleotide sequence ID" value="NZ_BAABCV010000004.1"/>
</dbReference>
<dbReference type="InterPro" id="IPR010982">
    <property type="entry name" value="Lambda_DNA-bd_dom_sf"/>
</dbReference>
<dbReference type="CDD" id="cd00093">
    <property type="entry name" value="HTH_XRE"/>
    <property type="match status" value="1"/>
</dbReference>
<evidence type="ECO:0000256" key="1">
    <source>
        <dbReference type="ARBA" id="ARBA00023125"/>
    </source>
</evidence>
<feature type="domain" description="HTH cro/C1-type" evidence="2">
    <location>
        <begin position="8"/>
        <end position="60"/>
    </location>
</feature>
<dbReference type="SMART" id="SM00530">
    <property type="entry name" value="HTH_XRE"/>
    <property type="match status" value="1"/>
</dbReference>
<sequence>MAVKCATYIRKKRKVSQSDLALEIAVHPNVLGRYERDETLPSIEVAAKIAKALNVSLDYLVELSDTELDSTVLARIDSIATLPEHDKQRIFTVVDALVRDAKPRNTKAQPNGWACGIIVAAYYSFEISIT</sequence>
<dbReference type="PROSITE" id="PS50943">
    <property type="entry name" value="HTH_CROC1"/>
    <property type="match status" value="1"/>
</dbReference>
<dbReference type="PANTHER" id="PTHR46558">
    <property type="entry name" value="TRACRIPTIONAL REGULATORY PROTEIN-RELATED-RELATED"/>
    <property type="match status" value="1"/>
</dbReference>
<organism evidence="3 4">
    <name type="scientific">Mucilaginibacter panaciglaebae</name>
    <dbReference type="NCBI Taxonomy" id="502331"/>
    <lineage>
        <taxon>Bacteria</taxon>
        <taxon>Pseudomonadati</taxon>
        <taxon>Bacteroidota</taxon>
        <taxon>Sphingobacteriia</taxon>
        <taxon>Sphingobacteriales</taxon>
        <taxon>Sphingobacteriaceae</taxon>
        <taxon>Mucilaginibacter</taxon>
    </lineage>
</organism>
<dbReference type="PANTHER" id="PTHR46558:SF11">
    <property type="entry name" value="HTH-TYPE TRANSCRIPTIONAL REGULATOR XRE"/>
    <property type="match status" value="1"/>
</dbReference>
<dbReference type="EMBL" id="BAABCV010000004">
    <property type="protein sequence ID" value="GAA4092622.1"/>
    <property type="molecule type" value="Genomic_DNA"/>
</dbReference>
<keyword evidence="1" id="KW-0238">DNA-binding</keyword>
<dbReference type="Pfam" id="PF01381">
    <property type="entry name" value="HTH_3"/>
    <property type="match status" value="1"/>
</dbReference>
<keyword evidence="4" id="KW-1185">Reference proteome</keyword>
<evidence type="ECO:0000313" key="4">
    <source>
        <dbReference type="Proteomes" id="UP001500841"/>
    </source>
</evidence>
<comment type="caution">
    <text evidence="3">The sequence shown here is derived from an EMBL/GenBank/DDBJ whole genome shotgun (WGS) entry which is preliminary data.</text>
</comment>
<dbReference type="InterPro" id="IPR001387">
    <property type="entry name" value="Cro/C1-type_HTH"/>
</dbReference>
<proteinExistence type="predicted"/>
<dbReference type="SUPFAM" id="SSF47413">
    <property type="entry name" value="lambda repressor-like DNA-binding domains"/>
    <property type="match status" value="1"/>
</dbReference>
<dbReference type="NCBIfam" id="NF041951">
    <property type="entry name" value="phage_RstR"/>
    <property type="match status" value="1"/>
</dbReference>